<reference evidence="2" key="1">
    <citation type="journal article" date="2021" name="Syst. Appl. Microbiol.">
        <title>Roseomonas hellenica sp. nov., isolated from roots of wild-growing Alkanna tinctoria.</title>
        <authorList>
            <person name="Rat A."/>
            <person name="Naranjo H.D."/>
            <person name="Lebbe L."/>
            <person name="Cnockaert M."/>
            <person name="Krigas N."/>
            <person name="Grigoriadou K."/>
            <person name="Maloupa E."/>
            <person name="Willems A."/>
        </authorList>
    </citation>
    <scope>NUCLEOTIDE SEQUENCE [LARGE SCALE GENOMIC DNA]</scope>
    <source>
        <strain evidence="2">LMG 31523</strain>
    </source>
</reference>
<keyword evidence="2" id="KW-1185">Reference proteome</keyword>
<accession>A0ABS5F3D9</accession>
<organism evidence="1 2">
    <name type="scientific">Plastoroseomonas hellenica</name>
    <dbReference type="NCBI Taxonomy" id="2687306"/>
    <lineage>
        <taxon>Bacteria</taxon>
        <taxon>Pseudomonadati</taxon>
        <taxon>Pseudomonadota</taxon>
        <taxon>Alphaproteobacteria</taxon>
        <taxon>Acetobacterales</taxon>
        <taxon>Acetobacteraceae</taxon>
        <taxon>Plastoroseomonas</taxon>
    </lineage>
</organism>
<gene>
    <name evidence="1" type="ORF">GXW71_22260</name>
</gene>
<dbReference type="RefSeq" id="WP_211854883.1">
    <property type="nucleotide sequence ID" value="NZ_JAAGBB010000030.1"/>
</dbReference>
<evidence type="ECO:0000313" key="2">
    <source>
        <dbReference type="Proteomes" id="UP001196870"/>
    </source>
</evidence>
<dbReference type="Proteomes" id="UP001196870">
    <property type="component" value="Unassembled WGS sequence"/>
</dbReference>
<proteinExistence type="predicted"/>
<sequence length="225" mass="24731">MALTASMAEIAVYNMLRNARHGGIAPGDTAFAAQTDIGPWDVASLREGSAKFKLLLIMRCPKTRSVGFQGKFGPKRMEHAYQKGSSAPVKTGESGIGVHPDTGEMFVSDYDLMGVWKGGGSGVYMRIDTGMEPAGNNPVVDELNKIFFGGRPDELQAPFQHGGQDDLIPPPGKSHPNLKIDERCAAFREGEMKYLPGIDRIRAYYYKWDLNFPYDHSGKFIGRRG</sequence>
<comment type="caution">
    <text evidence="1">The sequence shown here is derived from an EMBL/GenBank/DDBJ whole genome shotgun (WGS) entry which is preliminary data.</text>
</comment>
<name>A0ABS5F3D9_9PROT</name>
<evidence type="ECO:0000313" key="1">
    <source>
        <dbReference type="EMBL" id="MBR0667101.1"/>
    </source>
</evidence>
<protein>
    <submittedName>
        <fullName evidence="1">Uncharacterized protein</fullName>
    </submittedName>
</protein>
<dbReference type="EMBL" id="JAAGBB010000030">
    <property type="protein sequence ID" value="MBR0667101.1"/>
    <property type="molecule type" value="Genomic_DNA"/>
</dbReference>